<evidence type="ECO:0000313" key="2">
    <source>
        <dbReference type="EMBL" id="TPG60020.1"/>
    </source>
</evidence>
<dbReference type="AlphaFoldDB" id="A0A502GFG0"/>
<accession>A0A502GFG0</accession>
<name>A0A502GFG0_9GAMM</name>
<dbReference type="Proteomes" id="UP000317663">
    <property type="component" value="Unassembled WGS sequence"/>
</dbReference>
<reference evidence="2 3" key="1">
    <citation type="journal article" date="2019" name="Environ. Microbiol.">
        <title>Species interactions and distinct microbial communities in high Arctic permafrost affected cryosols are associated with the CH4 and CO2 gas fluxes.</title>
        <authorList>
            <person name="Altshuler I."/>
            <person name="Hamel J."/>
            <person name="Turney S."/>
            <person name="Magnuson E."/>
            <person name="Levesque R."/>
            <person name="Greer C."/>
            <person name="Whyte L.G."/>
        </authorList>
    </citation>
    <scope>NUCLEOTIDE SEQUENCE [LARGE SCALE GENOMIC DNA]</scope>
    <source>
        <strain evidence="2 3">E4</strain>
    </source>
</reference>
<keyword evidence="1" id="KW-0472">Membrane</keyword>
<keyword evidence="3" id="KW-1185">Reference proteome</keyword>
<dbReference type="RefSeq" id="WP_140473748.1">
    <property type="nucleotide sequence ID" value="NZ_RCZD01000008.1"/>
</dbReference>
<feature type="transmembrane region" description="Helical" evidence="1">
    <location>
        <begin position="52"/>
        <end position="74"/>
    </location>
</feature>
<organism evidence="2 3">
    <name type="scientific">Ewingella americana</name>
    <dbReference type="NCBI Taxonomy" id="41202"/>
    <lineage>
        <taxon>Bacteria</taxon>
        <taxon>Pseudomonadati</taxon>
        <taxon>Pseudomonadota</taxon>
        <taxon>Gammaproteobacteria</taxon>
        <taxon>Enterobacterales</taxon>
        <taxon>Yersiniaceae</taxon>
        <taxon>Ewingella</taxon>
    </lineage>
</organism>
<sequence length="319" mass="35896">MQWLKLQGKLLPYKVAWLLVVGFSIVYTLRGMQAIFPGDTLFYFKGNPVTETHLLGIALCLGQYTMLSISFNLFGSESKLHIKDKTMAISGLVIGIILTISNTTFAFKAINMSKDDVTVKVEMLISESASLQNQILMKTQQLNTYNAQLALVPKEHSTNIRRMFQDIQPYVEKTQAELTDLQNRKFNKDADLARLKGQSETNRNFSLSGMDGSKLISMIMSLALDPIAIMIMLSMQSLRSQYWKELKSSSSGAPISLKEVTKRIRRSGHNPIGSSFRKSDNVEPIRPMQEVQLVDYDPPTVQESEIDVLELSIPAKKHN</sequence>
<gene>
    <name evidence="2" type="ORF">EAH77_15750</name>
</gene>
<dbReference type="EMBL" id="RCZD01000008">
    <property type="protein sequence ID" value="TPG60020.1"/>
    <property type="molecule type" value="Genomic_DNA"/>
</dbReference>
<keyword evidence="1" id="KW-0812">Transmembrane</keyword>
<protein>
    <submittedName>
        <fullName evidence="2">Uncharacterized protein</fullName>
    </submittedName>
</protein>
<proteinExistence type="predicted"/>
<evidence type="ECO:0000313" key="3">
    <source>
        <dbReference type="Proteomes" id="UP000317663"/>
    </source>
</evidence>
<comment type="caution">
    <text evidence="2">The sequence shown here is derived from an EMBL/GenBank/DDBJ whole genome shotgun (WGS) entry which is preliminary data.</text>
</comment>
<feature type="transmembrane region" description="Helical" evidence="1">
    <location>
        <begin position="215"/>
        <end position="235"/>
    </location>
</feature>
<feature type="transmembrane region" description="Helical" evidence="1">
    <location>
        <begin position="86"/>
        <end position="107"/>
    </location>
</feature>
<feature type="transmembrane region" description="Helical" evidence="1">
    <location>
        <begin position="12"/>
        <end position="32"/>
    </location>
</feature>
<evidence type="ECO:0000256" key="1">
    <source>
        <dbReference type="SAM" id="Phobius"/>
    </source>
</evidence>
<keyword evidence="1" id="KW-1133">Transmembrane helix</keyword>